<dbReference type="Proteomes" id="UP001142393">
    <property type="component" value="Unassembled WGS sequence"/>
</dbReference>
<feature type="compositionally biased region" description="Polar residues" evidence="1">
    <location>
        <begin position="44"/>
        <end position="54"/>
    </location>
</feature>
<protein>
    <recommendedName>
        <fullName evidence="3">DUF7330 domain-containing protein</fullName>
    </recommendedName>
</protein>
<feature type="region of interest" description="Disordered" evidence="1">
    <location>
        <begin position="1"/>
        <end position="54"/>
    </location>
</feature>
<dbReference type="AlphaFoldDB" id="A0A9W8P7K9"/>
<name>A0A9W8P7K9_9AGAR</name>
<evidence type="ECO:0000313" key="5">
    <source>
        <dbReference type="Proteomes" id="UP001142393"/>
    </source>
</evidence>
<dbReference type="EMBL" id="JANVFU010000002">
    <property type="protein sequence ID" value="KAJ3748539.1"/>
    <property type="molecule type" value="Genomic_DNA"/>
</dbReference>
<evidence type="ECO:0000256" key="1">
    <source>
        <dbReference type="SAM" id="MobiDB-lite"/>
    </source>
</evidence>
<organism evidence="4 5">
    <name type="scientific">Lentinula detonsa</name>
    <dbReference type="NCBI Taxonomy" id="2804962"/>
    <lineage>
        <taxon>Eukaryota</taxon>
        <taxon>Fungi</taxon>
        <taxon>Dikarya</taxon>
        <taxon>Basidiomycota</taxon>
        <taxon>Agaricomycotina</taxon>
        <taxon>Agaricomycetes</taxon>
        <taxon>Agaricomycetidae</taxon>
        <taxon>Agaricales</taxon>
        <taxon>Marasmiineae</taxon>
        <taxon>Omphalotaceae</taxon>
        <taxon>Lentinula</taxon>
    </lineage>
</organism>
<feature type="domain" description="DUF7330" evidence="3">
    <location>
        <begin position="355"/>
        <end position="500"/>
    </location>
</feature>
<evidence type="ECO:0000256" key="2">
    <source>
        <dbReference type="SAM" id="Phobius"/>
    </source>
</evidence>
<accession>A0A9W8P7K9</accession>
<comment type="caution">
    <text evidence="4">The sequence shown here is derived from an EMBL/GenBank/DDBJ whole genome shotgun (WGS) entry which is preliminary data.</text>
</comment>
<evidence type="ECO:0000313" key="4">
    <source>
        <dbReference type="EMBL" id="KAJ3748539.1"/>
    </source>
</evidence>
<sequence length="556" mass="60774">MIISDNTPPSPAKSNAALSNLQPSLESPPPAYGPVVGPSEQQHRQYQTYAGSPSSALSNVLRSPMDDYTDVEANGSRRRESPGKRFCKAFAVAILIYVLVAIFFGTIKMNGQQSRTGWHNDFAIPNGIAVISCTRGSEMQNSSTGWDSLQSIDFSHELLAKSSSSLPSSNGFGYGTVQTSLSLPLSSETLFLLSRGQSFSGNLRIKSSSTLEEGTARVDVRVSYAEFAKRDFSLLRRTTVCLVHKKQGKRKQVGVGLFTSRDWPSSPYPRSQLQYDVTLVLPESRGPSILRINAFETDLPNFHHFFTQSLDEFVTFGELILKAGNGIVNAASITAENATIHTSNREINIRSLTSNTVSLYTINSEIRGHFIISQSIDIKAVNAKVKADIELYPEYPNGGGSIILQTTQKALEAIINIHNPSYFFNFFNFSSSSIPSKPSSTYFISASNKNGIVDVSVPLLPPDSALNLTASSTNGRVTTTLPATYEGSYSLLTTNIVGEVHIEHTEDPEGLERKRLWDSNKGNGKDIRGSVYWDRSNRNKGSVVLKSANGQAKLFL</sequence>
<keyword evidence="2" id="KW-0812">Transmembrane</keyword>
<reference evidence="4 5" key="1">
    <citation type="journal article" date="2023" name="Proc. Natl. Acad. Sci. U.S.A.">
        <title>A global phylogenomic analysis of the shiitake genus Lentinula.</title>
        <authorList>
            <person name="Sierra-Patev S."/>
            <person name="Min B."/>
            <person name="Naranjo-Ortiz M."/>
            <person name="Looney B."/>
            <person name="Konkel Z."/>
            <person name="Slot J.C."/>
            <person name="Sakamoto Y."/>
            <person name="Steenwyk J.L."/>
            <person name="Rokas A."/>
            <person name="Carro J."/>
            <person name="Camarero S."/>
            <person name="Ferreira P."/>
            <person name="Molpeceres G."/>
            <person name="Ruiz-Duenas F.J."/>
            <person name="Serrano A."/>
            <person name="Henrissat B."/>
            <person name="Drula E."/>
            <person name="Hughes K.W."/>
            <person name="Mata J.L."/>
            <person name="Ishikawa N.K."/>
            <person name="Vargas-Isla R."/>
            <person name="Ushijima S."/>
            <person name="Smith C.A."/>
            <person name="Donoghue J."/>
            <person name="Ahrendt S."/>
            <person name="Andreopoulos W."/>
            <person name="He G."/>
            <person name="LaButti K."/>
            <person name="Lipzen A."/>
            <person name="Ng V."/>
            <person name="Riley R."/>
            <person name="Sandor L."/>
            <person name="Barry K."/>
            <person name="Martinez A.T."/>
            <person name="Xiao Y."/>
            <person name="Gibbons J.G."/>
            <person name="Terashima K."/>
            <person name="Grigoriev I.V."/>
            <person name="Hibbett D."/>
        </authorList>
    </citation>
    <scope>NUCLEOTIDE SEQUENCE [LARGE SCALE GENOMIC DNA]</scope>
    <source>
        <strain evidence="4 5">TFB7810</strain>
    </source>
</reference>
<feature type="compositionally biased region" description="Polar residues" evidence="1">
    <location>
        <begin position="1"/>
        <end position="25"/>
    </location>
</feature>
<gene>
    <name evidence="4" type="ORF">DFH05DRAFT_571467</name>
</gene>
<feature type="transmembrane region" description="Helical" evidence="2">
    <location>
        <begin position="86"/>
        <end position="107"/>
    </location>
</feature>
<keyword evidence="2" id="KW-1133">Transmembrane helix</keyword>
<dbReference type="InterPro" id="IPR055754">
    <property type="entry name" value="DUF7330"/>
</dbReference>
<keyword evidence="2" id="KW-0472">Membrane</keyword>
<keyword evidence="5" id="KW-1185">Reference proteome</keyword>
<proteinExistence type="predicted"/>
<dbReference type="Pfam" id="PF24016">
    <property type="entry name" value="DUF7330"/>
    <property type="match status" value="1"/>
</dbReference>
<evidence type="ECO:0000259" key="3">
    <source>
        <dbReference type="Pfam" id="PF24016"/>
    </source>
</evidence>